<reference evidence="1 3" key="1">
    <citation type="submission" date="2024-01" db="EMBL/GenBank/DDBJ databases">
        <title>The genomes of 5 underutilized Papilionoideae crops provide insights into root nodulation and disease resistanc.</title>
        <authorList>
            <person name="Yuan L."/>
        </authorList>
    </citation>
    <scope>NUCLEOTIDE SEQUENCE [LARGE SCALE GENOMIC DNA]</scope>
    <source>
        <strain evidence="1">ZHUSHIDOU_FW_LH</strain>
        <tissue evidence="1">Leaf</tissue>
    </source>
</reference>
<evidence type="ECO:0000313" key="1">
    <source>
        <dbReference type="EMBL" id="KAK7231264.1"/>
    </source>
</evidence>
<evidence type="ECO:0000313" key="2">
    <source>
        <dbReference type="EMBL" id="KAK7236595.1"/>
    </source>
</evidence>
<gene>
    <name evidence="2" type="ORF">RIF29_45468</name>
    <name evidence="1" type="ORF">RIF29_48399</name>
</gene>
<name>A0AAN9HJD5_CROPI</name>
<accession>A0AAN9HJD5</accession>
<proteinExistence type="predicted"/>
<dbReference type="Proteomes" id="UP001372338">
    <property type="component" value="Unassembled WGS sequence"/>
</dbReference>
<comment type="caution">
    <text evidence="1">The sequence shown here is derived from an EMBL/GenBank/DDBJ whole genome shotgun (WGS) entry which is preliminary data.</text>
</comment>
<protein>
    <submittedName>
        <fullName evidence="1">Uncharacterized protein</fullName>
    </submittedName>
</protein>
<dbReference type="EMBL" id="JAYWIO010000154">
    <property type="protein sequence ID" value="KAK7231264.1"/>
    <property type="molecule type" value="Genomic_DNA"/>
</dbReference>
<organism evidence="1 3">
    <name type="scientific">Crotalaria pallida</name>
    <name type="common">Smooth rattlebox</name>
    <name type="synonym">Crotalaria striata</name>
    <dbReference type="NCBI Taxonomy" id="3830"/>
    <lineage>
        <taxon>Eukaryota</taxon>
        <taxon>Viridiplantae</taxon>
        <taxon>Streptophyta</taxon>
        <taxon>Embryophyta</taxon>
        <taxon>Tracheophyta</taxon>
        <taxon>Spermatophyta</taxon>
        <taxon>Magnoliopsida</taxon>
        <taxon>eudicotyledons</taxon>
        <taxon>Gunneridae</taxon>
        <taxon>Pentapetalae</taxon>
        <taxon>rosids</taxon>
        <taxon>fabids</taxon>
        <taxon>Fabales</taxon>
        <taxon>Fabaceae</taxon>
        <taxon>Papilionoideae</taxon>
        <taxon>50 kb inversion clade</taxon>
        <taxon>genistoids sensu lato</taxon>
        <taxon>core genistoids</taxon>
        <taxon>Crotalarieae</taxon>
        <taxon>Crotalaria</taxon>
    </lineage>
</organism>
<evidence type="ECO:0000313" key="3">
    <source>
        <dbReference type="Proteomes" id="UP001372338"/>
    </source>
</evidence>
<sequence length="171" mass="19252">MYKKASTYCCEATGEYSLERLNARVTGEERTKRIDRKTLASIVSPNEAYERAYTAVNFVASCLLSTCAKQQAVRSIDRQSGKHSGSRPSVRSLSLALPDRAPLLTKLDAGIVTRSAVPKDWLLSENRTIHERADHHRSMSHDFSILGYSPEDFTEDNKLIDLFESWMSKHG</sequence>
<keyword evidence="3" id="KW-1185">Reference proteome</keyword>
<dbReference type="AlphaFoldDB" id="A0AAN9HJD5"/>
<dbReference type="EMBL" id="JAYWIO010000036">
    <property type="protein sequence ID" value="KAK7236595.1"/>
    <property type="molecule type" value="Genomic_DNA"/>
</dbReference>